<dbReference type="CDD" id="cd01767">
    <property type="entry name" value="UBX"/>
    <property type="match status" value="1"/>
</dbReference>
<feature type="region of interest" description="Disordered" evidence="1">
    <location>
        <begin position="420"/>
        <end position="446"/>
    </location>
</feature>
<dbReference type="Gene3D" id="3.10.20.90">
    <property type="entry name" value="Phosphatidylinositol 3-kinase Catalytic Subunit, Chain A, domain 1"/>
    <property type="match status" value="1"/>
</dbReference>
<dbReference type="Proteomes" id="UP001516023">
    <property type="component" value="Unassembled WGS sequence"/>
</dbReference>
<dbReference type="CDD" id="cd02958">
    <property type="entry name" value="UAS"/>
    <property type="match status" value="1"/>
</dbReference>
<dbReference type="AlphaFoldDB" id="A0ABD3Q3V6"/>
<dbReference type="Pfam" id="PF13899">
    <property type="entry name" value="Thioredoxin_7"/>
    <property type="match status" value="1"/>
</dbReference>
<feature type="region of interest" description="Disordered" evidence="1">
    <location>
        <begin position="114"/>
        <end position="143"/>
    </location>
</feature>
<organism evidence="3 4">
    <name type="scientific">Cyclotella cryptica</name>
    <dbReference type="NCBI Taxonomy" id="29204"/>
    <lineage>
        <taxon>Eukaryota</taxon>
        <taxon>Sar</taxon>
        <taxon>Stramenopiles</taxon>
        <taxon>Ochrophyta</taxon>
        <taxon>Bacillariophyta</taxon>
        <taxon>Coscinodiscophyceae</taxon>
        <taxon>Thalassiosirophycidae</taxon>
        <taxon>Stephanodiscales</taxon>
        <taxon>Stephanodiscaceae</taxon>
        <taxon>Cyclotella</taxon>
    </lineage>
</organism>
<dbReference type="InterPro" id="IPR003903">
    <property type="entry name" value="UIM_dom"/>
</dbReference>
<feature type="domain" description="UBX" evidence="2">
    <location>
        <begin position="518"/>
        <end position="597"/>
    </location>
</feature>
<dbReference type="SMART" id="SM00594">
    <property type="entry name" value="UAS"/>
    <property type="match status" value="1"/>
</dbReference>
<dbReference type="Pfam" id="PF00789">
    <property type="entry name" value="UBX"/>
    <property type="match status" value="1"/>
</dbReference>
<feature type="compositionally biased region" description="Low complexity" evidence="1">
    <location>
        <begin position="124"/>
        <end position="133"/>
    </location>
</feature>
<dbReference type="SUPFAM" id="SSF46934">
    <property type="entry name" value="UBA-like"/>
    <property type="match status" value="1"/>
</dbReference>
<dbReference type="EMBL" id="JABMIG020000074">
    <property type="protein sequence ID" value="KAL3795158.1"/>
    <property type="molecule type" value="Genomic_DNA"/>
</dbReference>
<dbReference type="PROSITE" id="PS50330">
    <property type="entry name" value="UIM"/>
    <property type="match status" value="1"/>
</dbReference>
<dbReference type="PROSITE" id="PS50033">
    <property type="entry name" value="UBX"/>
    <property type="match status" value="1"/>
</dbReference>
<feature type="compositionally biased region" description="Polar residues" evidence="1">
    <location>
        <begin position="427"/>
        <end position="438"/>
    </location>
</feature>
<dbReference type="InterPro" id="IPR029071">
    <property type="entry name" value="Ubiquitin-like_domsf"/>
</dbReference>
<proteinExistence type="predicted"/>
<accession>A0ABD3Q3V6</accession>
<dbReference type="SUPFAM" id="SSF52833">
    <property type="entry name" value="Thioredoxin-like"/>
    <property type="match status" value="1"/>
</dbReference>
<dbReference type="Gene3D" id="3.40.30.10">
    <property type="entry name" value="Glutaredoxin"/>
    <property type="match status" value="1"/>
</dbReference>
<dbReference type="SMART" id="SM00166">
    <property type="entry name" value="UBX"/>
    <property type="match status" value="1"/>
</dbReference>
<comment type="caution">
    <text evidence="3">The sequence shown here is derived from an EMBL/GenBank/DDBJ whole genome shotgun (WGS) entry which is preliminary data.</text>
</comment>
<dbReference type="Gene3D" id="1.10.8.10">
    <property type="entry name" value="DNA helicase RuvA subunit, C-terminal domain"/>
    <property type="match status" value="1"/>
</dbReference>
<dbReference type="InterPro" id="IPR036249">
    <property type="entry name" value="Thioredoxin-like_sf"/>
</dbReference>
<feature type="non-terminal residue" evidence="3">
    <location>
        <position position="1"/>
    </location>
</feature>
<reference evidence="3 4" key="1">
    <citation type="journal article" date="2020" name="G3 (Bethesda)">
        <title>Improved Reference Genome for Cyclotella cryptica CCMP332, a Model for Cell Wall Morphogenesis, Salinity Adaptation, and Lipid Production in Diatoms (Bacillariophyta).</title>
        <authorList>
            <person name="Roberts W.R."/>
            <person name="Downey K.M."/>
            <person name="Ruck E.C."/>
            <person name="Traller J.C."/>
            <person name="Alverson A.J."/>
        </authorList>
    </citation>
    <scope>NUCLEOTIDE SEQUENCE [LARGE SCALE GENOMIC DNA]</scope>
    <source>
        <strain evidence="3 4">CCMP332</strain>
    </source>
</reference>
<feature type="compositionally biased region" description="Acidic residues" evidence="1">
    <location>
        <begin position="237"/>
        <end position="256"/>
    </location>
</feature>
<dbReference type="InterPro" id="IPR001012">
    <property type="entry name" value="UBX_dom"/>
</dbReference>
<evidence type="ECO:0000313" key="4">
    <source>
        <dbReference type="Proteomes" id="UP001516023"/>
    </source>
</evidence>
<dbReference type="InterPro" id="IPR006577">
    <property type="entry name" value="UAS"/>
</dbReference>
<dbReference type="InterPro" id="IPR009060">
    <property type="entry name" value="UBA-like_sf"/>
</dbReference>
<name>A0ABD3Q3V6_9STRA</name>
<evidence type="ECO:0000313" key="3">
    <source>
        <dbReference type="EMBL" id="KAL3795158.1"/>
    </source>
</evidence>
<gene>
    <name evidence="3" type="ORF">HJC23_007386</name>
</gene>
<keyword evidence="4" id="KW-1185">Reference proteome</keyword>
<evidence type="ECO:0000256" key="1">
    <source>
        <dbReference type="SAM" id="MobiDB-lite"/>
    </source>
</evidence>
<evidence type="ECO:0000259" key="2">
    <source>
        <dbReference type="PROSITE" id="PS50033"/>
    </source>
</evidence>
<dbReference type="PANTHER" id="PTHR23322:SF6">
    <property type="entry name" value="UBX DOMAIN-CONTAINING PROTEIN 7"/>
    <property type="match status" value="1"/>
</dbReference>
<dbReference type="InterPro" id="IPR050730">
    <property type="entry name" value="UBX_domain-protein"/>
</dbReference>
<feature type="compositionally biased region" description="Basic residues" evidence="1">
    <location>
        <begin position="223"/>
        <end position="232"/>
    </location>
</feature>
<protein>
    <recommendedName>
        <fullName evidence="2">UBX domain-containing protein</fullName>
    </recommendedName>
</protein>
<sequence length="599" mass="65795">GLRECHIFLFLPSTKRHWSTLRLYERMVSKRERKSWLGPRSFPLEDPNQDTTIRTNEPNPNPNPTMTISDEVLSQFLSFTATTEDVARQYLEMSGGDLERAVGLFLEMDGGGVAGSGGMGGGSRSSAASQHQQPPHHHHHQEALDEIRAPDQTRTMRLVGGDSPHHDDRAALLSAVAGPGAAALMMGLHGEEMEDYDVQAMGSGTWGVGDLREGVNREAERRAARRGGRRGGRAGGEEEDDVVDLSGEDSEEEEEGVGASGLGRPVAGAPPSLSAMFSPPTHLMHRAGGFQGARNVAKDARRWLLVNVQDDGDFACHALNRDVWRDELVENLVREGFIFWQVVSSMHCIVVTMSTHPEGQTYITRYKVSGYPHIAILDPRTGSLLWKKEGWTQVNPLTAEQFVEIASDFCSRHSFDKKPIPSRLAGPTSSAATSSNKRPIQELSEEEQLQAAIRASMMSPDNDENDSMDDDVEILDKTMEDDDNGNENDESAVEDSKPAALNAFEQEIQTMDVGDEPAGKDVARIQIRMPDGKRLVRKFRGGDCVKVIYAFVAQSNPEAREGKPFEIKAKFPPQDLLPSINESISSCGLSGEAINVLWK</sequence>
<feature type="region of interest" description="Disordered" evidence="1">
    <location>
        <begin position="216"/>
        <end position="280"/>
    </location>
</feature>
<feature type="compositionally biased region" description="Gly residues" evidence="1">
    <location>
        <begin position="114"/>
        <end position="123"/>
    </location>
</feature>
<dbReference type="PANTHER" id="PTHR23322">
    <property type="entry name" value="FAS-ASSOCIATED PROTEIN"/>
    <property type="match status" value="1"/>
</dbReference>
<feature type="region of interest" description="Disordered" evidence="1">
    <location>
        <begin position="35"/>
        <end position="63"/>
    </location>
</feature>
<dbReference type="SUPFAM" id="SSF54236">
    <property type="entry name" value="Ubiquitin-like"/>
    <property type="match status" value="1"/>
</dbReference>
<dbReference type="Pfam" id="PF14555">
    <property type="entry name" value="UBA_4"/>
    <property type="match status" value="1"/>
</dbReference>